<feature type="domain" description="DDE Tnp4" evidence="3">
    <location>
        <begin position="179"/>
        <end position="226"/>
    </location>
</feature>
<evidence type="ECO:0000256" key="1">
    <source>
        <dbReference type="ARBA" id="ARBA00001968"/>
    </source>
</evidence>
<comment type="caution">
    <text evidence="4">The sequence shown here is derived from an EMBL/GenBank/DDBJ whole genome shotgun (WGS) entry which is preliminary data.</text>
</comment>
<dbReference type="GO" id="GO:0046872">
    <property type="term" value="F:metal ion binding"/>
    <property type="evidence" value="ECO:0007669"/>
    <property type="project" value="UniProtKB-KW"/>
</dbReference>
<proteinExistence type="predicted"/>
<evidence type="ECO:0000256" key="2">
    <source>
        <dbReference type="ARBA" id="ARBA00022723"/>
    </source>
</evidence>
<dbReference type="InterPro" id="IPR027806">
    <property type="entry name" value="HARBI1_dom"/>
</dbReference>
<keyword evidence="2" id="KW-0479">Metal-binding</keyword>
<protein>
    <recommendedName>
        <fullName evidence="3">DDE Tnp4 domain-containing protein</fullName>
    </recommendedName>
</protein>
<accession>A0A6G0W435</accession>
<keyword evidence="5" id="KW-1185">Reference proteome</keyword>
<evidence type="ECO:0000313" key="4">
    <source>
        <dbReference type="EMBL" id="KAF0721719.1"/>
    </source>
</evidence>
<organism evidence="4 5">
    <name type="scientific">Aphanomyces euteiches</name>
    <dbReference type="NCBI Taxonomy" id="100861"/>
    <lineage>
        <taxon>Eukaryota</taxon>
        <taxon>Sar</taxon>
        <taxon>Stramenopiles</taxon>
        <taxon>Oomycota</taxon>
        <taxon>Saprolegniomycetes</taxon>
        <taxon>Saprolegniales</taxon>
        <taxon>Verrucalvaceae</taxon>
        <taxon>Aphanomyces</taxon>
    </lineage>
</organism>
<evidence type="ECO:0000259" key="3">
    <source>
        <dbReference type="Pfam" id="PF13359"/>
    </source>
</evidence>
<dbReference type="AlphaFoldDB" id="A0A6G0W435"/>
<dbReference type="Proteomes" id="UP000481153">
    <property type="component" value="Unassembled WGS sequence"/>
</dbReference>
<dbReference type="Pfam" id="PF13359">
    <property type="entry name" value="DDE_Tnp_4"/>
    <property type="match status" value="1"/>
</dbReference>
<evidence type="ECO:0000313" key="5">
    <source>
        <dbReference type="Proteomes" id="UP000481153"/>
    </source>
</evidence>
<gene>
    <name evidence="4" type="ORF">Ae201684_018959</name>
</gene>
<sequence>MPRQGERISVLRGIEGYVKQHLLQYPYPPSWVKKQIRHLLGVYRSVLSVRYLQQRCELTKSLGALSILPHLSVNDFEQEVRVSQDTFAFILGHIENSTVFANSSSNTQASDTTAVVLLVEWWGEQKELAKEPLSSIQIESSKLAMILQYHGSNGLQLQNDIVYYQLMERILYCLKSPTLDGEVYYSRKKTYSMNTILTFDFERQIRYVVAGWPGSVHDSTIWKTTDVC</sequence>
<name>A0A6G0W435_9STRA</name>
<dbReference type="VEuPathDB" id="FungiDB:AeMF1_019500"/>
<dbReference type="EMBL" id="VJMJ01000369">
    <property type="protein sequence ID" value="KAF0721719.1"/>
    <property type="molecule type" value="Genomic_DNA"/>
</dbReference>
<comment type="cofactor">
    <cofactor evidence="1">
        <name>a divalent metal cation</name>
        <dbReference type="ChEBI" id="CHEBI:60240"/>
    </cofactor>
</comment>
<reference evidence="4 5" key="1">
    <citation type="submission" date="2019-07" db="EMBL/GenBank/DDBJ databases">
        <title>Genomics analysis of Aphanomyces spp. identifies a new class of oomycete effector associated with host adaptation.</title>
        <authorList>
            <person name="Gaulin E."/>
        </authorList>
    </citation>
    <scope>NUCLEOTIDE SEQUENCE [LARGE SCALE GENOMIC DNA]</scope>
    <source>
        <strain evidence="4 5">ATCC 201684</strain>
    </source>
</reference>